<evidence type="ECO:0000313" key="2">
    <source>
        <dbReference type="Proteomes" id="UP001519291"/>
    </source>
</evidence>
<dbReference type="Proteomes" id="UP001519291">
    <property type="component" value="Unassembled WGS sequence"/>
</dbReference>
<sequence>MSKLTLYAPSPFRIRTIDTSTRTVSDPVSSLEGGLSHGGILLLDAPRSLVYRIGNSEHVDEIDVSNPKSPTAAHLAAGKGAKLLCAALAGGFGQPPHVDQRLYCGGSDGFIYTFPLDPSGKTRKTNSAPAPYEVEGAHGRPIVDLAVTSDGTHAFALISSSDGKAAAVTKDLKPMPHNPRVHYYADRPQWNTIPHPDHISLTPDERHLIVTDFGGKKCTIIDTTTTKSYERPLADYAGVPVHVDNTTACFLCPGRFHSIDLESGEPKKGPEMTGITTSLFYFAATGAGCAFFASPYYNKVSCCLSDCNGNGQTFIFSEHSKDLTLETHADMTLGIGVITEGG</sequence>
<evidence type="ECO:0000313" key="1">
    <source>
        <dbReference type="EMBL" id="MBP2403479.1"/>
    </source>
</evidence>
<name>A0ABS4Y3X4_9ACTN</name>
<dbReference type="SUPFAM" id="SSF50969">
    <property type="entry name" value="YVTN repeat-like/Quinoprotein amine dehydrogenase"/>
    <property type="match status" value="1"/>
</dbReference>
<comment type="caution">
    <text evidence="1">The sequence shown here is derived from an EMBL/GenBank/DDBJ whole genome shotgun (WGS) entry which is preliminary data.</text>
</comment>
<dbReference type="InterPro" id="IPR011044">
    <property type="entry name" value="Quino_amine_DH_bsu"/>
</dbReference>
<keyword evidence="2" id="KW-1185">Reference proteome</keyword>
<dbReference type="EMBL" id="JAGIOH010000001">
    <property type="protein sequence ID" value="MBP2403479.1"/>
    <property type="molecule type" value="Genomic_DNA"/>
</dbReference>
<accession>A0ABS4Y3X4</accession>
<proteinExistence type="predicted"/>
<protein>
    <submittedName>
        <fullName evidence="1">Uncharacterized protein</fullName>
    </submittedName>
</protein>
<dbReference type="GeneID" id="91569814"/>
<gene>
    <name evidence="1" type="ORF">JO379_002948</name>
</gene>
<reference evidence="1 2" key="1">
    <citation type="submission" date="2021-03" db="EMBL/GenBank/DDBJ databases">
        <title>Sequencing the genomes of 1000 actinobacteria strains.</title>
        <authorList>
            <person name="Klenk H.-P."/>
        </authorList>
    </citation>
    <scope>NUCLEOTIDE SEQUENCE [LARGE SCALE GENOMIC DNA]</scope>
    <source>
        <strain evidence="1 2">DSM 41480</strain>
    </source>
</reference>
<dbReference type="Gene3D" id="2.130.10.10">
    <property type="entry name" value="YVTN repeat-like/Quinoprotein amine dehydrogenase"/>
    <property type="match status" value="1"/>
</dbReference>
<dbReference type="InterPro" id="IPR015943">
    <property type="entry name" value="WD40/YVTN_repeat-like_dom_sf"/>
</dbReference>
<organism evidence="1 2">
    <name type="scientific">Streptomyces syringium</name>
    <dbReference type="NCBI Taxonomy" id="76729"/>
    <lineage>
        <taxon>Bacteria</taxon>
        <taxon>Bacillati</taxon>
        <taxon>Actinomycetota</taxon>
        <taxon>Actinomycetes</taxon>
        <taxon>Kitasatosporales</taxon>
        <taxon>Streptomycetaceae</taxon>
        <taxon>Streptomyces</taxon>
    </lineage>
</organism>
<dbReference type="RefSeq" id="WP_209515294.1">
    <property type="nucleotide sequence ID" value="NZ_JAGIOH010000001.1"/>
</dbReference>